<organism evidence="6 7">
    <name type="scientific">Rheinheimera soli</name>
    <dbReference type="NCBI Taxonomy" id="443616"/>
    <lineage>
        <taxon>Bacteria</taxon>
        <taxon>Pseudomonadati</taxon>
        <taxon>Pseudomonadota</taxon>
        <taxon>Gammaproteobacteria</taxon>
        <taxon>Chromatiales</taxon>
        <taxon>Chromatiaceae</taxon>
        <taxon>Rheinheimera</taxon>
    </lineage>
</organism>
<dbReference type="Gene3D" id="1.10.10.60">
    <property type="entry name" value="Homeodomain-like"/>
    <property type="match status" value="2"/>
</dbReference>
<keyword evidence="4" id="KW-0812">Transmembrane</keyword>
<evidence type="ECO:0000313" key="6">
    <source>
        <dbReference type="EMBL" id="MDR7120820.1"/>
    </source>
</evidence>
<keyword evidence="2" id="KW-0238">DNA-binding</keyword>
<dbReference type="SMART" id="SM00342">
    <property type="entry name" value="HTH_ARAC"/>
    <property type="match status" value="1"/>
</dbReference>
<dbReference type="PROSITE" id="PS01124">
    <property type="entry name" value="HTH_ARAC_FAMILY_2"/>
    <property type="match status" value="1"/>
</dbReference>
<evidence type="ECO:0000256" key="3">
    <source>
        <dbReference type="ARBA" id="ARBA00023163"/>
    </source>
</evidence>
<protein>
    <submittedName>
        <fullName evidence="6">AraC-like DNA-binding protein</fullName>
    </submittedName>
</protein>
<dbReference type="PROSITE" id="PS00041">
    <property type="entry name" value="HTH_ARAC_FAMILY_1"/>
    <property type="match status" value="1"/>
</dbReference>
<evidence type="ECO:0000313" key="7">
    <source>
        <dbReference type="Proteomes" id="UP001257909"/>
    </source>
</evidence>
<dbReference type="PANTHER" id="PTHR43280:SF2">
    <property type="entry name" value="HTH-TYPE TRANSCRIPTIONAL REGULATOR EXSA"/>
    <property type="match status" value="1"/>
</dbReference>
<dbReference type="RefSeq" id="WP_310276828.1">
    <property type="nucleotide sequence ID" value="NZ_JAVDWR010000004.1"/>
</dbReference>
<dbReference type="InterPro" id="IPR020449">
    <property type="entry name" value="Tscrpt_reg_AraC-type_HTH"/>
</dbReference>
<keyword evidence="4" id="KW-1133">Transmembrane helix</keyword>
<dbReference type="SUPFAM" id="SSF46689">
    <property type="entry name" value="Homeodomain-like"/>
    <property type="match status" value="1"/>
</dbReference>
<accession>A0ABU1VZ26</accession>
<dbReference type="EMBL" id="JAVDWR010000004">
    <property type="protein sequence ID" value="MDR7120820.1"/>
    <property type="molecule type" value="Genomic_DNA"/>
</dbReference>
<feature type="transmembrane region" description="Helical" evidence="4">
    <location>
        <begin position="57"/>
        <end position="76"/>
    </location>
</feature>
<feature type="domain" description="HTH araC/xylS-type" evidence="5">
    <location>
        <begin position="245"/>
        <end position="351"/>
    </location>
</feature>
<sequence>MISVVNLIQAALLAVALLGLCLLSGKKQHQGFICLLLLVVLLCVFNLLEETNLTRDFYLVTPVFVLGLAPAFYLAVKSAFTSRLEWQEALHFLPMLALLPLAQQQPQWVIAIGTAWRLGYALLTFRLVWQFNQLLRQQRSDAEELSFGWFAWVLAVQTLVSMLDLLRLNMQPALGQLLNQIGQGLSTAITLVLLAYLIVKLVKTPVDLASLSLVWQSEHSSDEQSPAGSGAEPSLIRSENAADYSGIFTELDQQIRQQQWYTQPRLSLEQLSELTGLNPRDISRAINLVAGLNFNDYINQLRIKQVQRQMLQQPDTPLLTLALNAGFNSKSSFNTSFRQWVGLTPSAYRQQQLNT</sequence>
<dbReference type="Proteomes" id="UP001257909">
    <property type="component" value="Unassembled WGS sequence"/>
</dbReference>
<name>A0ABU1VZ26_9GAMM</name>
<keyword evidence="1" id="KW-0805">Transcription regulation</keyword>
<keyword evidence="7" id="KW-1185">Reference proteome</keyword>
<dbReference type="Pfam" id="PF12833">
    <property type="entry name" value="HTH_18"/>
    <property type="match status" value="1"/>
</dbReference>
<dbReference type="InterPro" id="IPR018060">
    <property type="entry name" value="HTH_AraC"/>
</dbReference>
<evidence type="ECO:0000259" key="5">
    <source>
        <dbReference type="PROSITE" id="PS01124"/>
    </source>
</evidence>
<dbReference type="InterPro" id="IPR018062">
    <property type="entry name" value="HTH_AraC-typ_CS"/>
</dbReference>
<feature type="transmembrane region" description="Helical" evidence="4">
    <location>
        <begin position="6"/>
        <end position="25"/>
    </location>
</feature>
<dbReference type="PANTHER" id="PTHR43280">
    <property type="entry name" value="ARAC-FAMILY TRANSCRIPTIONAL REGULATOR"/>
    <property type="match status" value="1"/>
</dbReference>
<keyword evidence="3" id="KW-0804">Transcription</keyword>
<evidence type="ECO:0000256" key="1">
    <source>
        <dbReference type="ARBA" id="ARBA00023015"/>
    </source>
</evidence>
<dbReference type="InterPro" id="IPR009057">
    <property type="entry name" value="Homeodomain-like_sf"/>
</dbReference>
<reference evidence="6 7" key="1">
    <citation type="submission" date="2023-07" db="EMBL/GenBank/DDBJ databases">
        <title>Sorghum-associated microbial communities from plants grown in Nebraska, USA.</title>
        <authorList>
            <person name="Schachtman D."/>
        </authorList>
    </citation>
    <scope>NUCLEOTIDE SEQUENCE [LARGE SCALE GENOMIC DNA]</scope>
    <source>
        <strain evidence="6 7">4138</strain>
    </source>
</reference>
<gene>
    <name evidence="6" type="ORF">J2W69_001758</name>
</gene>
<dbReference type="PRINTS" id="PR00032">
    <property type="entry name" value="HTHARAC"/>
</dbReference>
<keyword evidence="4" id="KW-0472">Membrane</keyword>
<proteinExistence type="predicted"/>
<evidence type="ECO:0000256" key="2">
    <source>
        <dbReference type="ARBA" id="ARBA00023125"/>
    </source>
</evidence>
<feature type="transmembrane region" description="Helical" evidence="4">
    <location>
        <begin position="149"/>
        <end position="166"/>
    </location>
</feature>
<feature type="transmembrane region" description="Helical" evidence="4">
    <location>
        <begin position="178"/>
        <end position="199"/>
    </location>
</feature>
<comment type="caution">
    <text evidence="6">The sequence shown here is derived from an EMBL/GenBank/DDBJ whole genome shotgun (WGS) entry which is preliminary data.</text>
</comment>
<feature type="transmembrane region" description="Helical" evidence="4">
    <location>
        <begin position="32"/>
        <end position="51"/>
    </location>
</feature>
<evidence type="ECO:0000256" key="4">
    <source>
        <dbReference type="SAM" id="Phobius"/>
    </source>
</evidence>